<organism evidence="1 2">
    <name type="scientific">Achaetomium macrosporum</name>
    <dbReference type="NCBI Taxonomy" id="79813"/>
    <lineage>
        <taxon>Eukaryota</taxon>
        <taxon>Fungi</taxon>
        <taxon>Dikarya</taxon>
        <taxon>Ascomycota</taxon>
        <taxon>Pezizomycotina</taxon>
        <taxon>Sordariomycetes</taxon>
        <taxon>Sordariomycetidae</taxon>
        <taxon>Sordariales</taxon>
        <taxon>Chaetomiaceae</taxon>
        <taxon>Achaetomium</taxon>
    </lineage>
</organism>
<accession>A0AAN7C7J7</accession>
<gene>
    <name evidence="1" type="ORF">C8A03DRAFT_16514</name>
</gene>
<dbReference type="EMBL" id="MU860167">
    <property type="protein sequence ID" value="KAK4236874.1"/>
    <property type="molecule type" value="Genomic_DNA"/>
</dbReference>
<reference evidence="1" key="2">
    <citation type="submission" date="2023-05" db="EMBL/GenBank/DDBJ databases">
        <authorList>
            <consortium name="Lawrence Berkeley National Laboratory"/>
            <person name="Steindorff A."/>
            <person name="Hensen N."/>
            <person name="Bonometti L."/>
            <person name="Westerberg I."/>
            <person name="Brannstrom I.O."/>
            <person name="Guillou S."/>
            <person name="Cros-Aarteil S."/>
            <person name="Calhoun S."/>
            <person name="Haridas S."/>
            <person name="Kuo A."/>
            <person name="Mondo S."/>
            <person name="Pangilinan J."/>
            <person name="Riley R."/>
            <person name="Labutti K."/>
            <person name="Andreopoulos B."/>
            <person name="Lipzen A."/>
            <person name="Chen C."/>
            <person name="Yanf M."/>
            <person name="Daum C."/>
            <person name="Ng V."/>
            <person name="Clum A."/>
            <person name="Ohm R."/>
            <person name="Martin F."/>
            <person name="Silar P."/>
            <person name="Natvig D."/>
            <person name="Lalanne C."/>
            <person name="Gautier V."/>
            <person name="Ament-Velasquez S.L."/>
            <person name="Kruys A."/>
            <person name="Hutchinson M.I."/>
            <person name="Powell A.J."/>
            <person name="Barry K."/>
            <person name="Miller A.N."/>
            <person name="Grigoriev I.V."/>
            <person name="Debuchy R."/>
            <person name="Gladieux P."/>
            <person name="Thoren M.H."/>
            <person name="Johannesson H."/>
        </authorList>
    </citation>
    <scope>NUCLEOTIDE SEQUENCE</scope>
    <source>
        <strain evidence="1">CBS 532.94</strain>
    </source>
</reference>
<dbReference type="Proteomes" id="UP001303760">
    <property type="component" value="Unassembled WGS sequence"/>
</dbReference>
<dbReference type="PANTHER" id="PTHR38797:SF6">
    <property type="match status" value="1"/>
</dbReference>
<protein>
    <submittedName>
        <fullName evidence="1">Uncharacterized protein</fullName>
    </submittedName>
</protein>
<dbReference type="PANTHER" id="PTHR38797">
    <property type="entry name" value="NUCLEAR PORE COMPLEX PROTEIN NUP85-RELATED"/>
    <property type="match status" value="1"/>
</dbReference>
<name>A0AAN7C7J7_9PEZI</name>
<proteinExistence type="predicted"/>
<comment type="caution">
    <text evidence="1">The sequence shown here is derived from an EMBL/GenBank/DDBJ whole genome shotgun (WGS) entry which is preliminary data.</text>
</comment>
<dbReference type="Pfam" id="PF12311">
    <property type="entry name" value="DUF3632"/>
    <property type="match status" value="1"/>
</dbReference>
<evidence type="ECO:0000313" key="1">
    <source>
        <dbReference type="EMBL" id="KAK4236874.1"/>
    </source>
</evidence>
<evidence type="ECO:0000313" key="2">
    <source>
        <dbReference type="Proteomes" id="UP001303760"/>
    </source>
</evidence>
<dbReference type="InterPro" id="IPR053204">
    <property type="entry name" value="Oxopyrrolidines_Biosynth-assoc"/>
</dbReference>
<dbReference type="InterPro" id="IPR022085">
    <property type="entry name" value="OpdG"/>
</dbReference>
<reference evidence="1" key="1">
    <citation type="journal article" date="2023" name="Mol. Phylogenet. Evol.">
        <title>Genome-scale phylogeny and comparative genomics of the fungal order Sordariales.</title>
        <authorList>
            <person name="Hensen N."/>
            <person name="Bonometti L."/>
            <person name="Westerberg I."/>
            <person name="Brannstrom I.O."/>
            <person name="Guillou S."/>
            <person name="Cros-Aarteil S."/>
            <person name="Calhoun S."/>
            <person name="Haridas S."/>
            <person name="Kuo A."/>
            <person name="Mondo S."/>
            <person name="Pangilinan J."/>
            <person name="Riley R."/>
            <person name="LaButti K."/>
            <person name="Andreopoulos B."/>
            <person name="Lipzen A."/>
            <person name="Chen C."/>
            <person name="Yan M."/>
            <person name="Daum C."/>
            <person name="Ng V."/>
            <person name="Clum A."/>
            <person name="Steindorff A."/>
            <person name="Ohm R.A."/>
            <person name="Martin F."/>
            <person name="Silar P."/>
            <person name="Natvig D.O."/>
            <person name="Lalanne C."/>
            <person name="Gautier V."/>
            <person name="Ament-Velasquez S.L."/>
            <person name="Kruys A."/>
            <person name="Hutchinson M.I."/>
            <person name="Powell A.J."/>
            <person name="Barry K."/>
            <person name="Miller A.N."/>
            <person name="Grigoriev I.V."/>
            <person name="Debuchy R."/>
            <person name="Gladieux P."/>
            <person name="Hiltunen Thoren M."/>
            <person name="Johannesson H."/>
        </authorList>
    </citation>
    <scope>NUCLEOTIDE SEQUENCE</scope>
    <source>
        <strain evidence="1">CBS 532.94</strain>
    </source>
</reference>
<keyword evidence="2" id="KW-1185">Reference proteome</keyword>
<dbReference type="AlphaFoldDB" id="A0AAN7C7J7"/>
<sequence length="245" mass="27801">MTTAREVLEPLKDPSATEETVAAAVQGFNDLAKASASSIDNYIYEAYHDILDVARTIAPEQQGRLVDFIIQLQKTAPTDEDGKVLESEHGGELWKDLPTFGWAVRELLNDIGKRSYTAEDQSGWENWTAFMAQLTAKEICDFTLIALWMLRDAFEENAEKVDSAGAVRTAAIWVRYCGKELRDRSAKGFTYERRVGAPGAKYEDRGWRGFNDDRWTEWKRGFKDAQTKYPSDEVIRVAAELMEKL</sequence>